<dbReference type="Proteomes" id="UP000522081">
    <property type="component" value="Unassembled WGS sequence"/>
</dbReference>
<reference evidence="1 2" key="1">
    <citation type="submission" date="2020-07" db="EMBL/GenBank/DDBJ databases">
        <title>Genomic Encyclopedia of Type Strains, Phase IV (KMG-IV): sequencing the most valuable type-strain genomes for metagenomic binning, comparative biology and taxonomic classification.</title>
        <authorList>
            <person name="Goeker M."/>
        </authorList>
    </citation>
    <scope>NUCLEOTIDE SEQUENCE [LARGE SCALE GENOMIC DNA]</scope>
    <source>
        <strain evidence="1 2">DSM 29043</strain>
    </source>
</reference>
<protein>
    <submittedName>
        <fullName evidence="1">Uncharacterized protein</fullName>
    </submittedName>
</protein>
<name>A0A7Z0BVB9_9SPHN</name>
<evidence type="ECO:0000313" key="1">
    <source>
        <dbReference type="EMBL" id="NYH96123.1"/>
    </source>
</evidence>
<organism evidence="1 2">
    <name type="scientific">Novosphingobium marinum</name>
    <dbReference type="NCBI Taxonomy" id="1514948"/>
    <lineage>
        <taxon>Bacteria</taxon>
        <taxon>Pseudomonadati</taxon>
        <taxon>Pseudomonadota</taxon>
        <taxon>Alphaproteobacteria</taxon>
        <taxon>Sphingomonadales</taxon>
        <taxon>Sphingomonadaceae</taxon>
        <taxon>Novosphingobium</taxon>
    </lineage>
</organism>
<dbReference type="RefSeq" id="WP_179407968.1">
    <property type="nucleotide sequence ID" value="NZ_BMGF01000004.1"/>
</dbReference>
<accession>A0A7Z0BVB9</accession>
<keyword evidence="2" id="KW-1185">Reference proteome</keyword>
<dbReference type="EMBL" id="JACBZF010000004">
    <property type="protein sequence ID" value="NYH96123.1"/>
    <property type="molecule type" value="Genomic_DNA"/>
</dbReference>
<gene>
    <name evidence="1" type="ORF">FHS75_002455</name>
</gene>
<evidence type="ECO:0000313" key="2">
    <source>
        <dbReference type="Proteomes" id="UP000522081"/>
    </source>
</evidence>
<sequence>MVSQSQAAYIMALIKERHSDVKDRLEKLLLAIVGTDQNTIDLANSNLLQSLHALKDVIAREHHPTWLTDFLKKCQLYKSSHSKGSGIWLAHLKCIIDNYHDLVHENWGFPDTEDSIFDADKIIEQAARDYKIDALYDKIICCLSALVNSGEIDSFKAIGDLNNIISTLKQSKDQTFLSKVLTWTFTKSLVSNILKEYAKSNNIIGPLIKGYEATASDLDNSIVNVRENIRQRIIEEVKEQMQTDAIQDARVDEIGLLEYKG</sequence>
<proteinExistence type="predicted"/>
<dbReference type="AlphaFoldDB" id="A0A7Z0BVB9"/>
<comment type="caution">
    <text evidence="1">The sequence shown here is derived from an EMBL/GenBank/DDBJ whole genome shotgun (WGS) entry which is preliminary data.</text>
</comment>